<comment type="caution">
    <text evidence="1">The sequence shown here is derived from an EMBL/GenBank/DDBJ whole genome shotgun (WGS) entry which is preliminary data.</text>
</comment>
<name>A0A2A5WA43_9GAMM</name>
<evidence type="ECO:0000313" key="2">
    <source>
        <dbReference type="Proteomes" id="UP000219329"/>
    </source>
</evidence>
<organism evidence="1 2">
    <name type="scientific">OM182 bacterium MED-G28</name>
    <dbReference type="NCBI Taxonomy" id="1986256"/>
    <lineage>
        <taxon>Bacteria</taxon>
        <taxon>Pseudomonadati</taxon>
        <taxon>Pseudomonadota</taxon>
        <taxon>Gammaproteobacteria</taxon>
        <taxon>OMG group</taxon>
        <taxon>OM182 clade</taxon>
    </lineage>
</organism>
<reference evidence="1 2" key="1">
    <citation type="submission" date="2017-08" db="EMBL/GenBank/DDBJ databases">
        <title>Fine stratification of microbial communities through a metagenomic profile of the photic zone.</title>
        <authorList>
            <person name="Haro-Moreno J.M."/>
            <person name="Lopez-Perez M."/>
            <person name="De La Torre J."/>
            <person name="Picazo A."/>
            <person name="Camacho A."/>
            <person name="Rodriguez-Valera F."/>
        </authorList>
    </citation>
    <scope>NUCLEOTIDE SEQUENCE [LARGE SCALE GENOMIC DNA]</scope>
    <source>
        <strain evidence="1">MED-G28</strain>
    </source>
</reference>
<dbReference type="Proteomes" id="UP000219329">
    <property type="component" value="Unassembled WGS sequence"/>
</dbReference>
<sequence>MLSNSQIQTWKEEGAVVCQLPAKVIDPVLTWLNVNFTIDQIDTDHLDFGSPERKFEFPTFINPLDDLVLSEPLIIAAQKLLGTKDIRLIQADLWPKIGVTDDNHEAQANTDQRMHMDYGNNSLLHPQWDAPDAVAAVIYYDDFNETGGGTGYVPRRGIDDPVYQPPYVNMPGQAGNPFFNDRTTVENWFEQNDPKIYELRQQLYKREEVVKFKPGTILFYRHDLWHRGRPLKASKLRRVHNLAWKRADARGVCHWNEGFARESYYGKVESIIGRSTPLQRSVLDFPLPGDDYWTLEKLKNVEARFSIYGFDSSVYLEKIKKNV</sequence>
<evidence type="ECO:0008006" key="3">
    <source>
        <dbReference type="Google" id="ProtNLM"/>
    </source>
</evidence>
<dbReference type="Gene3D" id="2.60.120.620">
    <property type="entry name" value="q2cbj1_9rhob like domain"/>
    <property type="match status" value="1"/>
</dbReference>
<dbReference type="SUPFAM" id="SSF51197">
    <property type="entry name" value="Clavaminate synthase-like"/>
    <property type="match status" value="1"/>
</dbReference>
<protein>
    <recommendedName>
        <fullName evidence="3">Phytanoyl-CoA dioxygenase</fullName>
    </recommendedName>
</protein>
<dbReference type="AlphaFoldDB" id="A0A2A5WA43"/>
<proteinExistence type="predicted"/>
<evidence type="ECO:0000313" key="1">
    <source>
        <dbReference type="EMBL" id="PDH33292.1"/>
    </source>
</evidence>
<dbReference type="EMBL" id="NTJZ01000009">
    <property type="protein sequence ID" value="PDH33292.1"/>
    <property type="molecule type" value="Genomic_DNA"/>
</dbReference>
<gene>
    <name evidence="1" type="ORF">CNF02_08880</name>
</gene>
<accession>A0A2A5WA43</accession>